<evidence type="ECO:0000259" key="6">
    <source>
        <dbReference type="Pfam" id="PF12698"/>
    </source>
</evidence>
<evidence type="ECO:0000256" key="3">
    <source>
        <dbReference type="ARBA" id="ARBA00022989"/>
    </source>
</evidence>
<organism evidence="7 8">
    <name type="scientific">Shewanella metallivivens</name>
    <dbReference type="NCBI Taxonomy" id="2872342"/>
    <lineage>
        <taxon>Bacteria</taxon>
        <taxon>Pseudomonadati</taxon>
        <taxon>Pseudomonadota</taxon>
        <taxon>Gammaproteobacteria</taxon>
        <taxon>Alteromonadales</taxon>
        <taxon>Shewanellaceae</taxon>
        <taxon>Shewanella</taxon>
    </lineage>
</organism>
<keyword evidence="4 5" id="KW-0472">Membrane</keyword>
<keyword evidence="3 5" id="KW-1133">Transmembrane helix</keyword>
<feature type="transmembrane region" description="Helical" evidence="5">
    <location>
        <begin position="263"/>
        <end position="283"/>
    </location>
</feature>
<feature type="transmembrane region" description="Helical" evidence="5">
    <location>
        <begin position="295"/>
        <end position="316"/>
    </location>
</feature>
<evidence type="ECO:0000256" key="1">
    <source>
        <dbReference type="ARBA" id="ARBA00004141"/>
    </source>
</evidence>
<evidence type="ECO:0000256" key="4">
    <source>
        <dbReference type="ARBA" id="ARBA00023136"/>
    </source>
</evidence>
<feature type="domain" description="ABC-2 type transporter transmembrane" evidence="6">
    <location>
        <begin position="28"/>
        <end position="360"/>
    </location>
</feature>
<evidence type="ECO:0000256" key="2">
    <source>
        <dbReference type="ARBA" id="ARBA00022692"/>
    </source>
</evidence>
<feature type="transmembrane region" description="Helical" evidence="5">
    <location>
        <begin position="221"/>
        <end position="243"/>
    </location>
</feature>
<dbReference type="Pfam" id="PF12698">
    <property type="entry name" value="ABC2_membrane_3"/>
    <property type="match status" value="1"/>
</dbReference>
<name>A0ABT5TS82_9GAMM</name>
<accession>A0ABT5TS82</accession>
<reference evidence="7 8" key="1">
    <citation type="submission" date="2023-02" db="EMBL/GenBank/DDBJ databases">
        <title>Genome sequence of Shewanella metallivivens ER-Te-42B-Light, sp. nov., enriched from sulfide tube worms (Riftia pachyptila) isolated from Explorer Ridge in the Pacific Ocean.</title>
        <authorList>
            <person name="Maltman C."/>
            <person name="Kuzyk S.B."/>
            <person name="Kyndt J.A."/>
            <person name="Yurkov V."/>
        </authorList>
    </citation>
    <scope>NUCLEOTIDE SEQUENCE [LARGE SCALE GENOMIC DNA]</scope>
    <source>
        <strain evidence="7 8">ER-Te-42B-Light</strain>
    </source>
</reference>
<dbReference type="RefSeq" id="WP_238107475.1">
    <property type="nucleotide sequence ID" value="NZ_JAQQPZ010000013.1"/>
</dbReference>
<gene>
    <name evidence="7" type="ORF">PQR79_16605</name>
</gene>
<comment type="caution">
    <text evidence="7">The sequence shown here is derived from an EMBL/GenBank/DDBJ whole genome shotgun (WGS) entry which is preliminary data.</text>
</comment>
<dbReference type="PANTHER" id="PTHR43471:SF3">
    <property type="entry name" value="ABC TRANSPORTER PERMEASE PROTEIN NATB"/>
    <property type="match status" value="1"/>
</dbReference>
<comment type="subcellular location">
    <subcellularLocation>
        <location evidence="1">Membrane</location>
        <topology evidence="1">Multi-pass membrane protein</topology>
    </subcellularLocation>
</comment>
<feature type="transmembrane region" description="Helical" evidence="5">
    <location>
        <begin position="169"/>
        <end position="191"/>
    </location>
</feature>
<protein>
    <submittedName>
        <fullName evidence="7">ABC transporter permease</fullName>
    </submittedName>
</protein>
<dbReference type="Proteomes" id="UP001213691">
    <property type="component" value="Unassembled WGS sequence"/>
</dbReference>
<keyword evidence="8" id="KW-1185">Reference proteome</keyword>
<proteinExistence type="predicted"/>
<feature type="transmembrane region" description="Helical" evidence="5">
    <location>
        <begin position="21"/>
        <end position="44"/>
    </location>
</feature>
<dbReference type="InterPro" id="IPR013525">
    <property type="entry name" value="ABC2_TM"/>
</dbReference>
<keyword evidence="2 5" id="KW-0812">Transmembrane</keyword>
<evidence type="ECO:0000256" key="5">
    <source>
        <dbReference type="SAM" id="Phobius"/>
    </source>
</evidence>
<evidence type="ECO:0000313" key="8">
    <source>
        <dbReference type="Proteomes" id="UP001213691"/>
    </source>
</evidence>
<dbReference type="PANTHER" id="PTHR43471">
    <property type="entry name" value="ABC TRANSPORTER PERMEASE"/>
    <property type="match status" value="1"/>
</dbReference>
<evidence type="ECO:0000313" key="7">
    <source>
        <dbReference type="EMBL" id="MDD8060689.1"/>
    </source>
</evidence>
<dbReference type="EMBL" id="JAQQPZ010000013">
    <property type="protein sequence ID" value="MDD8060689.1"/>
    <property type="molecule type" value="Genomic_DNA"/>
</dbReference>
<feature type="transmembrane region" description="Helical" evidence="5">
    <location>
        <begin position="343"/>
        <end position="364"/>
    </location>
</feature>
<sequence>MKMILAMVRKELIDAARDKRSVMAGLYYAIGTPLIMCGLFMVLIGQLSSPEDLNINIKNANNAPDLVRYLSNNGINHADDEQANKITLTISDDYAANMAIAKQAEVLLVADNSDEKIQKSIRRLEIQLQAYSAEMGSLRLIARGINPRITQPIKINVEDKATADSKGGMILGLAIFTMMYSVFISGMNLAIDTSAGERERNSLALLLSHPMSTRQLVLGKIIAVTCFALLGLILILLVSKVAYPFVPWQQIGFTVNISHDFMGLMLLIGIPVALMAATLQLYVSFMAKTFKEAQSYLTMVLFVPLALSMAASYNIAPDVLQWLPVSGQQQALMDFIKGREIPMMQLIVSSVATLIIAVALAAGLEKSLKSEKVVFGL</sequence>